<dbReference type="CDD" id="cd00371">
    <property type="entry name" value="HMA"/>
    <property type="match status" value="1"/>
</dbReference>
<dbReference type="RefSeq" id="WP_025701169.1">
    <property type="nucleotide sequence ID" value="NZ_JAUSUY010000018.1"/>
</dbReference>
<dbReference type="SUPFAM" id="SSF81653">
    <property type="entry name" value="Calcium ATPase, transduction domain A"/>
    <property type="match status" value="1"/>
</dbReference>
<organism evidence="20 21">
    <name type="scientific">Paenibacillus forsythiae</name>
    <dbReference type="NCBI Taxonomy" id="365616"/>
    <lineage>
        <taxon>Bacteria</taxon>
        <taxon>Bacillati</taxon>
        <taxon>Bacillota</taxon>
        <taxon>Bacilli</taxon>
        <taxon>Bacillales</taxon>
        <taxon>Paenibacillaceae</taxon>
        <taxon>Paenibacillus</taxon>
    </lineage>
</organism>
<keyword evidence="13" id="KW-0406">Ion transport</keyword>
<evidence type="ECO:0000256" key="7">
    <source>
        <dbReference type="ARBA" id="ARBA00022692"/>
    </source>
</evidence>
<comment type="subcellular location">
    <subcellularLocation>
        <location evidence="1">Cell membrane</location>
        <topology evidence="1">Multi-pass membrane protein</topology>
    </subcellularLocation>
</comment>
<keyword evidence="8 17" id="KW-0479">Metal-binding</keyword>
<feature type="compositionally biased region" description="Basic and acidic residues" evidence="18">
    <location>
        <begin position="117"/>
        <end position="154"/>
    </location>
</feature>
<keyword evidence="4 17" id="KW-1003">Cell membrane</keyword>
<dbReference type="EC" id="7.2.2.21" evidence="15"/>
<dbReference type="InterPro" id="IPR008250">
    <property type="entry name" value="ATPase_P-typ_transduc_dom_A_sf"/>
</dbReference>
<dbReference type="Gene3D" id="3.40.1110.10">
    <property type="entry name" value="Calcium-transporting ATPase, cytoplasmic domain N"/>
    <property type="match status" value="1"/>
</dbReference>
<evidence type="ECO:0000256" key="3">
    <source>
        <dbReference type="ARBA" id="ARBA00022448"/>
    </source>
</evidence>
<evidence type="ECO:0000256" key="1">
    <source>
        <dbReference type="ARBA" id="ARBA00004651"/>
    </source>
</evidence>
<dbReference type="Gene3D" id="3.30.70.100">
    <property type="match status" value="1"/>
</dbReference>
<evidence type="ECO:0000256" key="9">
    <source>
        <dbReference type="ARBA" id="ARBA00022741"/>
    </source>
</evidence>
<protein>
    <recommendedName>
        <fullName evidence="15">Cd(2+)-exporting ATPase</fullName>
        <ecNumber evidence="15">7.2.2.21</ecNumber>
    </recommendedName>
</protein>
<comment type="catalytic activity">
    <reaction evidence="16">
        <text>Cd(2+)(in) + ATP + H2O = Cd(2+)(out) + ADP + phosphate + H(+)</text>
        <dbReference type="Rhea" id="RHEA:12132"/>
        <dbReference type="ChEBI" id="CHEBI:15377"/>
        <dbReference type="ChEBI" id="CHEBI:15378"/>
        <dbReference type="ChEBI" id="CHEBI:30616"/>
        <dbReference type="ChEBI" id="CHEBI:43474"/>
        <dbReference type="ChEBI" id="CHEBI:48775"/>
        <dbReference type="ChEBI" id="CHEBI:456216"/>
        <dbReference type="EC" id="7.2.2.21"/>
    </reaction>
</comment>
<dbReference type="InterPro" id="IPR017969">
    <property type="entry name" value="Heavy-metal-associated_CS"/>
</dbReference>
<evidence type="ECO:0000256" key="13">
    <source>
        <dbReference type="ARBA" id="ARBA00023065"/>
    </source>
</evidence>
<dbReference type="PANTHER" id="PTHR48085">
    <property type="entry name" value="CADMIUM/ZINC-TRANSPORTING ATPASE HMA2-RELATED"/>
    <property type="match status" value="1"/>
</dbReference>
<dbReference type="PROSITE" id="PS00154">
    <property type="entry name" value="ATPASE_E1_E2"/>
    <property type="match status" value="1"/>
</dbReference>
<evidence type="ECO:0000256" key="18">
    <source>
        <dbReference type="SAM" id="MobiDB-lite"/>
    </source>
</evidence>
<evidence type="ECO:0000256" key="11">
    <source>
        <dbReference type="ARBA" id="ARBA00022967"/>
    </source>
</evidence>
<dbReference type="InterPro" id="IPR036163">
    <property type="entry name" value="HMA_dom_sf"/>
</dbReference>
<keyword evidence="14 17" id="KW-0472">Membrane</keyword>
<evidence type="ECO:0000313" key="21">
    <source>
        <dbReference type="Proteomes" id="UP001248709"/>
    </source>
</evidence>
<feature type="region of interest" description="Disordered" evidence="18">
    <location>
        <begin position="96"/>
        <end position="154"/>
    </location>
</feature>
<dbReference type="NCBIfam" id="TIGR01525">
    <property type="entry name" value="ATPase-IB_hvy"/>
    <property type="match status" value="1"/>
</dbReference>
<accession>A0ABU3HBH0</accession>
<dbReference type="Pfam" id="PF00122">
    <property type="entry name" value="E1-E2_ATPase"/>
    <property type="match status" value="1"/>
</dbReference>
<dbReference type="SUPFAM" id="SSF81665">
    <property type="entry name" value="Calcium ATPase, transmembrane domain M"/>
    <property type="match status" value="1"/>
</dbReference>
<keyword evidence="21" id="KW-1185">Reference proteome</keyword>
<feature type="domain" description="HMA" evidence="19">
    <location>
        <begin position="8"/>
        <end position="76"/>
    </location>
</feature>
<dbReference type="Pfam" id="PF00403">
    <property type="entry name" value="HMA"/>
    <property type="match status" value="1"/>
</dbReference>
<dbReference type="InterPro" id="IPR059000">
    <property type="entry name" value="ATPase_P-type_domA"/>
</dbReference>
<dbReference type="InterPro" id="IPR027256">
    <property type="entry name" value="P-typ_ATPase_IB"/>
</dbReference>
<feature type="transmembrane region" description="Helical" evidence="17">
    <location>
        <begin position="382"/>
        <end position="401"/>
    </location>
</feature>
<keyword evidence="6" id="KW-0597">Phosphoprotein</keyword>
<keyword evidence="9 17" id="KW-0547">Nucleotide-binding</keyword>
<name>A0ABU3HBH0_9BACL</name>
<dbReference type="NCBIfam" id="TIGR01494">
    <property type="entry name" value="ATPase_P-type"/>
    <property type="match status" value="1"/>
</dbReference>
<dbReference type="InterPro" id="IPR006121">
    <property type="entry name" value="HMA_dom"/>
</dbReference>
<evidence type="ECO:0000256" key="5">
    <source>
        <dbReference type="ARBA" id="ARBA00022539"/>
    </source>
</evidence>
<evidence type="ECO:0000256" key="10">
    <source>
        <dbReference type="ARBA" id="ARBA00022840"/>
    </source>
</evidence>
<evidence type="ECO:0000256" key="12">
    <source>
        <dbReference type="ARBA" id="ARBA00022989"/>
    </source>
</evidence>
<dbReference type="PANTHER" id="PTHR48085:SF5">
    <property type="entry name" value="CADMIUM_ZINC-TRANSPORTING ATPASE HMA4-RELATED"/>
    <property type="match status" value="1"/>
</dbReference>
<evidence type="ECO:0000256" key="17">
    <source>
        <dbReference type="RuleBase" id="RU362081"/>
    </source>
</evidence>
<comment type="similarity">
    <text evidence="2 17">Belongs to the cation transport ATPase (P-type) (TC 3.A.3) family. Type IB subfamily.</text>
</comment>
<dbReference type="Proteomes" id="UP001248709">
    <property type="component" value="Unassembled WGS sequence"/>
</dbReference>
<dbReference type="Gene3D" id="2.70.150.10">
    <property type="entry name" value="Calcium-transporting ATPase, cytoplasmic transduction domain A"/>
    <property type="match status" value="1"/>
</dbReference>
<proteinExistence type="inferred from homology"/>
<dbReference type="SUPFAM" id="SSF56784">
    <property type="entry name" value="HAD-like"/>
    <property type="match status" value="1"/>
</dbReference>
<dbReference type="InterPro" id="IPR001757">
    <property type="entry name" value="P_typ_ATPase"/>
</dbReference>
<feature type="transmembrane region" description="Helical" evidence="17">
    <location>
        <begin position="718"/>
        <end position="737"/>
    </location>
</feature>
<evidence type="ECO:0000256" key="2">
    <source>
        <dbReference type="ARBA" id="ARBA00006024"/>
    </source>
</evidence>
<dbReference type="Pfam" id="PF00702">
    <property type="entry name" value="Hydrolase"/>
    <property type="match status" value="1"/>
</dbReference>
<dbReference type="CDD" id="cd07548">
    <property type="entry name" value="P-type_ATPase-Cd_Zn_Co_like"/>
    <property type="match status" value="1"/>
</dbReference>
<dbReference type="InterPro" id="IPR023298">
    <property type="entry name" value="ATPase_P-typ_TM_dom_sf"/>
</dbReference>
<dbReference type="PROSITE" id="PS50846">
    <property type="entry name" value="HMA_2"/>
    <property type="match status" value="1"/>
</dbReference>
<comment type="caution">
    <text evidence="20">The sequence shown here is derived from an EMBL/GenBank/DDBJ whole genome shotgun (WGS) entry which is preliminary data.</text>
</comment>
<evidence type="ECO:0000313" key="20">
    <source>
        <dbReference type="EMBL" id="MDT3428172.1"/>
    </source>
</evidence>
<dbReference type="InterPro" id="IPR036412">
    <property type="entry name" value="HAD-like_sf"/>
</dbReference>
<keyword evidence="10 17" id="KW-0067">ATP-binding</keyword>
<dbReference type="PRINTS" id="PR00941">
    <property type="entry name" value="CDATPASE"/>
</dbReference>
<dbReference type="SUPFAM" id="SSF55008">
    <property type="entry name" value="HMA, heavy metal-associated domain"/>
    <property type="match status" value="1"/>
</dbReference>
<dbReference type="EMBL" id="JAUSUY010000018">
    <property type="protein sequence ID" value="MDT3428172.1"/>
    <property type="molecule type" value="Genomic_DNA"/>
</dbReference>
<reference evidence="20 21" key="1">
    <citation type="submission" date="2023-07" db="EMBL/GenBank/DDBJ databases">
        <title>Genomic Encyclopedia of Type Strains, Phase IV (KMG-IV): sequencing the most valuable type-strain genomes for metagenomic binning, comparative biology and taxonomic classification.</title>
        <authorList>
            <person name="Goeker M."/>
        </authorList>
    </citation>
    <scope>NUCLEOTIDE SEQUENCE [LARGE SCALE GENOMIC DNA]</scope>
    <source>
        <strain evidence="20 21">T98</strain>
    </source>
</reference>
<dbReference type="InterPro" id="IPR023214">
    <property type="entry name" value="HAD_sf"/>
</dbReference>
<dbReference type="PRINTS" id="PR00119">
    <property type="entry name" value="CATATPASE"/>
</dbReference>
<dbReference type="InterPro" id="IPR023299">
    <property type="entry name" value="ATPase_P-typ_cyto_dom_N"/>
</dbReference>
<feature type="transmembrane region" description="Helical" evidence="17">
    <location>
        <begin position="181"/>
        <end position="200"/>
    </location>
</feature>
<feature type="transmembrane region" description="Helical" evidence="17">
    <location>
        <begin position="413"/>
        <end position="440"/>
    </location>
</feature>
<evidence type="ECO:0000256" key="15">
    <source>
        <dbReference type="ARBA" id="ARBA00039103"/>
    </source>
</evidence>
<feature type="transmembrane region" description="Helical" evidence="17">
    <location>
        <begin position="157"/>
        <end position="175"/>
    </location>
</feature>
<evidence type="ECO:0000256" key="16">
    <source>
        <dbReference type="ARBA" id="ARBA00049338"/>
    </source>
</evidence>
<keyword evidence="5" id="KW-0104">Cadmium</keyword>
<evidence type="ECO:0000259" key="19">
    <source>
        <dbReference type="PROSITE" id="PS50846"/>
    </source>
</evidence>
<keyword evidence="7 17" id="KW-0812">Transmembrane</keyword>
<keyword evidence="3" id="KW-0813">Transport</keyword>
<dbReference type="Gene3D" id="3.40.50.1000">
    <property type="entry name" value="HAD superfamily/HAD-like"/>
    <property type="match status" value="1"/>
</dbReference>
<dbReference type="PROSITE" id="PS01047">
    <property type="entry name" value="HMA_1"/>
    <property type="match status" value="1"/>
</dbReference>
<keyword evidence="12 17" id="KW-1133">Transmembrane helix</keyword>
<dbReference type="InterPro" id="IPR018303">
    <property type="entry name" value="ATPase_P-typ_P_site"/>
</dbReference>
<sequence>MNTVEQTVKRQWILEGLDCANCAMKIENRVSKLEGVASCSVNFATKTLTMVTDPSFAETGIAQVERTVTSLEPHVRLLEKKAPSVSRSAAYSGAAQVKVQARGHGEAHGHGQGAGLEHSDENKHEHGTGHEHAHAGEEGGAHGHSHSHGEGETRRTLLRLGVGAALAAAGYLIPAGGYGELALFLLAYLAAGGNVVWQAVRNIARGQVFDENFLMALATIGAFAIGQYPEGVAVMLFYQVGELFQGLAVNRSRRSITALMDIRPETARLRIGEETRIVSPEQVSIGDMIVVQPGEKVPLDGTVIEGSAMMDTSALTGESVPRAAEPGSAVLSGFINKNGLIVVQVTQTYAESAVSKILELVQNASNNKAKTENFITRFARSYTPVVVITAALLAVVPPLLVSGATFSDWIYRALVFLVISCPCALVVSIPLGFFGGIGAASRSGILIKGSNYLEALNDVKTVVFDKTGTLTKGQFKVTEVYPAEGIAEEELLRLAAYAESHSGHPIAESIVAAYGQPIAAGAVAEYNEISGHGIRAAVEGRIVLAGNARLMAQEGIAFRQWDGIGTIVYLAVDGQYAGSLVIADEVKEDAARAISALRKIGVARTVMLTGDAAAVAEDVGKKLGVGEIHAELLPQHKVEQIERLESLKTGREKIAFVGDGINDTPVLARADVGIAMGGLGSDAAIEAADIVIMTDEPSKIAQAIGIARRTRTIVWQNILFALGIKAVFLLLGAFGIATMWEAVFSDVGVTVLAVLNSMRALRVPAA</sequence>
<evidence type="ECO:0000256" key="14">
    <source>
        <dbReference type="ARBA" id="ARBA00023136"/>
    </source>
</evidence>
<evidence type="ECO:0000256" key="4">
    <source>
        <dbReference type="ARBA" id="ARBA00022475"/>
    </source>
</evidence>
<gene>
    <name evidence="20" type="ORF">J2Z22_003763</name>
</gene>
<keyword evidence="11" id="KW-1278">Translocase</keyword>
<evidence type="ECO:0000256" key="8">
    <source>
        <dbReference type="ARBA" id="ARBA00022723"/>
    </source>
</evidence>
<evidence type="ECO:0000256" key="6">
    <source>
        <dbReference type="ARBA" id="ARBA00022553"/>
    </source>
</evidence>
<dbReference type="InterPro" id="IPR051014">
    <property type="entry name" value="Cation_Transport_ATPase_IB"/>
</dbReference>
<dbReference type="NCBIfam" id="TIGR01512">
    <property type="entry name" value="ATPase-IB2_Cd"/>
    <property type="match status" value="1"/>
</dbReference>